<proteinExistence type="predicted"/>
<dbReference type="AlphaFoldDB" id="A0A553P6N9"/>
<evidence type="ECO:0000313" key="2">
    <source>
        <dbReference type="Proteomes" id="UP000318571"/>
    </source>
</evidence>
<reference evidence="1 2" key="1">
    <citation type="journal article" date="2018" name="Nat. Ecol. Evol.">
        <title>Genomic signatures of mitonuclear coevolution across populations of Tigriopus californicus.</title>
        <authorList>
            <person name="Barreto F.S."/>
            <person name="Watson E.T."/>
            <person name="Lima T.G."/>
            <person name="Willett C.S."/>
            <person name="Edmands S."/>
            <person name="Li W."/>
            <person name="Burton R.S."/>
        </authorList>
    </citation>
    <scope>NUCLEOTIDE SEQUENCE [LARGE SCALE GENOMIC DNA]</scope>
    <source>
        <strain evidence="1 2">San Diego</strain>
    </source>
</reference>
<sequence length="137" mass="15959">MTTRKSKILSNNVTAMDGPLVRDAAMRHCRYVVVGRKPNGTYVCPHHWRLQIFSREEKAVAHFLNWANRKQVWNSTERELYPKLFALHLSTVQNSHFNQPCTLMRNYPGLPNIMEAFCPRTYSYVFNLNLTNACSIN</sequence>
<gene>
    <name evidence="1" type="ORF">TCAL_15735</name>
</gene>
<evidence type="ECO:0000313" key="1">
    <source>
        <dbReference type="EMBL" id="TRY73349.1"/>
    </source>
</evidence>
<dbReference type="EMBL" id="VCGU01000007">
    <property type="protein sequence ID" value="TRY73349.1"/>
    <property type="molecule type" value="Genomic_DNA"/>
</dbReference>
<name>A0A553P6N9_TIGCA</name>
<keyword evidence="2" id="KW-1185">Reference proteome</keyword>
<protein>
    <submittedName>
        <fullName evidence="1">Uncharacterized protein</fullName>
    </submittedName>
</protein>
<dbReference type="Proteomes" id="UP000318571">
    <property type="component" value="Chromosome 3"/>
</dbReference>
<organism evidence="1 2">
    <name type="scientific">Tigriopus californicus</name>
    <name type="common">Marine copepod</name>
    <dbReference type="NCBI Taxonomy" id="6832"/>
    <lineage>
        <taxon>Eukaryota</taxon>
        <taxon>Metazoa</taxon>
        <taxon>Ecdysozoa</taxon>
        <taxon>Arthropoda</taxon>
        <taxon>Crustacea</taxon>
        <taxon>Multicrustacea</taxon>
        <taxon>Hexanauplia</taxon>
        <taxon>Copepoda</taxon>
        <taxon>Harpacticoida</taxon>
        <taxon>Harpacticidae</taxon>
        <taxon>Tigriopus</taxon>
    </lineage>
</organism>
<comment type="caution">
    <text evidence="1">The sequence shown here is derived from an EMBL/GenBank/DDBJ whole genome shotgun (WGS) entry which is preliminary data.</text>
</comment>
<accession>A0A553P6N9</accession>